<organism evidence="2 3">
    <name type="scientific">Buddleja alternifolia</name>
    <dbReference type="NCBI Taxonomy" id="168488"/>
    <lineage>
        <taxon>Eukaryota</taxon>
        <taxon>Viridiplantae</taxon>
        <taxon>Streptophyta</taxon>
        <taxon>Embryophyta</taxon>
        <taxon>Tracheophyta</taxon>
        <taxon>Spermatophyta</taxon>
        <taxon>Magnoliopsida</taxon>
        <taxon>eudicotyledons</taxon>
        <taxon>Gunneridae</taxon>
        <taxon>Pentapetalae</taxon>
        <taxon>asterids</taxon>
        <taxon>lamiids</taxon>
        <taxon>Lamiales</taxon>
        <taxon>Scrophulariaceae</taxon>
        <taxon>Buddlejeae</taxon>
        <taxon>Buddleja</taxon>
    </lineage>
</organism>
<evidence type="ECO:0000313" key="2">
    <source>
        <dbReference type="EMBL" id="KAG8378221.1"/>
    </source>
</evidence>
<gene>
    <name evidence="2" type="ORF">BUALT_Bualt08G0115200</name>
</gene>
<comment type="caution">
    <text evidence="2">The sequence shown here is derived from an EMBL/GenBank/DDBJ whole genome shotgun (WGS) entry which is preliminary data.</text>
</comment>
<accession>A0AAV6X4Z6</accession>
<name>A0AAV6X4Z6_9LAMI</name>
<dbReference type="EMBL" id="WHWC01000008">
    <property type="protein sequence ID" value="KAG8378221.1"/>
    <property type="molecule type" value="Genomic_DNA"/>
</dbReference>
<evidence type="ECO:0000256" key="1">
    <source>
        <dbReference type="SAM" id="MobiDB-lite"/>
    </source>
</evidence>
<dbReference type="Proteomes" id="UP000826271">
    <property type="component" value="Unassembled WGS sequence"/>
</dbReference>
<feature type="region of interest" description="Disordered" evidence="1">
    <location>
        <begin position="103"/>
        <end position="130"/>
    </location>
</feature>
<proteinExistence type="predicted"/>
<keyword evidence="3" id="KW-1185">Reference proteome</keyword>
<reference evidence="2" key="1">
    <citation type="submission" date="2019-10" db="EMBL/GenBank/DDBJ databases">
        <authorList>
            <person name="Zhang R."/>
            <person name="Pan Y."/>
            <person name="Wang J."/>
            <person name="Ma R."/>
            <person name="Yu S."/>
        </authorList>
    </citation>
    <scope>NUCLEOTIDE SEQUENCE</scope>
    <source>
        <strain evidence="2">LA-IB0</strain>
        <tissue evidence="2">Leaf</tissue>
    </source>
</reference>
<sequence>MPKVKVSVRAYLHFHHNIKSKDDPNVLRSRGHIGEEVTFDNNYVHVLGAGAQLQKNMFVVHLIVGAIQDASKGYLKLLFLTAASGNNDHGEAIQRDENIMQESMGHSADEDAPPEFSSPVNGPMVPSDASSTAFRKDQMSLGIHAIWTRLTGEENTNHHAIHQHLLWRN</sequence>
<evidence type="ECO:0000313" key="3">
    <source>
        <dbReference type="Proteomes" id="UP000826271"/>
    </source>
</evidence>
<protein>
    <submittedName>
        <fullName evidence="2">Uncharacterized protein</fullName>
    </submittedName>
</protein>
<dbReference type="AlphaFoldDB" id="A0AAV6X4Z6"/>